<keyword evidence="2" id="KW-1185">Reference proteome</keyword>
<keyword evidence="1" id="KW-0175">Coiled coil</keyword>
<protein>
    <submittedName>
        <fullName evidence="3">Flagellar export protein FliJ</fullName>
    </submittedName>
</protein>
<dbReference type="InterPro" id="IPR053716">
    <property type="entry name" value="Flag_assembly_chemotaxis_eff"/>
</dbReference>
<accession>A0A0N4Z5N1</accession>
<dbReference type="Proteomes" id="UP000038045">
    <property type="component" value="Unplaced"/>
</dbReference>
<evidence type="ECO:0000313" key="2">
    <source>
        <dbReference type="Proteomes" id="UP000038045"/>
    </source>
</evidence>
<dbReference type="Gene3D" id="1.10.287.1700">
    <property type="match status" value="1"/>
</dbReference>
<proteinExistence type="predicted"/>
<evidence type="ECO:0000313" key="3">
    <source>
        <dbReference type="WBParaSite" id="PTRK_0000242400.1"/>
    </source>
</evidence>
<reference evidence="3" key="1">
    <citation type="submission" date="2017-02" db="UniProtKB">
        <authorList>
            <consortium name="WormBaseParasite"/>
        </authorList>
    </citation>
    <scope>IDENTIFICATION</scope>
</reference>
<feature type="coiled-coil region" evidence="1">
    <location>
        <begin position="16"/>
        <end position="50"/>
    </location>
</feature>
<organism evidence="2 3">
    <name type="scientific">Parastrongyloides trichosuri</name>
    <name type="common">Possum-specific nematode worm</name>
    <dbReference type="NCBI Taxonomy" id="131310"/>
    <lineage>
        <taxon>Eukaryota</taxon>
        <taxon>Metazoa</taxon>
        <taxon>Ecdysozoa</taxon>
        <taxon>Nematoda</taxon>
        <taxon>Chromadorea</taxon>
        <taxon>Rhabditida</taxon>
        <taxon>Tylenchina</taxon>
        <taxon>Panagrolaimomorpha</taxon>
        <taxon>Strongyloidoidea</taxon>
        <taxon>Strongyloididae</taxon>
        <taxon>Parastrongyloides</taxon>
    </lineage>
</organism>
<dbReference type="WBParaSite" id="PTRK_0000242400.1">
    <property type="protein sequence ID" value="PTRK_0000242400.1"/>
    <property type="gene ID" value="PTRK_0000242400"/>
</dbReference>
<sequence length="137" mass="15272">MTAWAQSLIRISNYEVETLQKRLAEISARKAEAEMRVAVLDAEAEIERENARLDPSSGMMLQAYLTGWKQRRADAEAEVAAVAAEEEGARDALTGAFEELKKFEHVAETTRLNKLMAAAKREAAAYDEMGLRRRAEG</sequence>
<dbReference type="AlphaFoldDB" id="A0A0N4Z5N1"/>
<evidence type="ECO:0000256" key="1">
    <source>
        <dbReference type="SAM" id="Coils"/>
    </source>
</evidence>
<name>A0A0N4Z5N1_PARTI</name>